<accession>A0ABS3I0G3</accession>
<keyword evidence="3" id="KW-1185">Reference proteome</keyword>
<feature type="transmembrane region" description="Helical" evidence="1">
    <location>
        <begin position="54"/>
        <end position="79"/>
    </location>
</feature>
<organism evidence="2 3">
    <name type="scientific">Candidatus Enterococcus courvalinii</name>
    <dbReference type="NCBI Taxonomy" id="2815329"/>
    <lineage>
        <taxon>Bacteria</taxon>
        <taxon>Bacillati</taxon>
        <taxon>Bacillota</taxon>
        <taxon>Bacilli</taxon>
        <taxon>Lactobacillales</taxon>
        <taxon>Enterococcaceae</taxon>
        <taxon>Enterococcus</taxon>
    </lineage>
</organism>
<evidence type="ECO:0000313" key="3">
    <source>
        <dbReference type="Proteomes" id="UP000664832"/>
    </source>
</evidence>
<proteinExistence type="predicted"/>
<dbReference type="EMBL" id="JAFLWI010000009">
    <property type="protein sequence ID" value="MBO0482214.1"/>
    <property type="molecule type" value="Genomic_DNA"/>
</dbReference>
<protein>
    <recommendedName>
        <fullName evidence="4">Alkaline shock response membrane anchor protein AmaP</fullName>
    </recommendedName>
</protein>
<keyword evidence="1" id="KW-0812">Transmembrane</keyword>
<evidence type="ECO:0008006" key="4">
    <source>
        <dbReference type="Google" id="ProtNLM"/>
    </source>
</evidence>
<keyword evidence="1" id="KW-0472">Membrane</keyword>
<dbReference type="RefSeq" id="WP_206898935.1">
    <property type="nucleotide sequence ID" value="NZ_JAFLWI010000009.1"/>
</dbReference>
<evidence type="ECO:0000313" key="2">
    <source>
        <dbReference type="EMBL" id="MBO0482214.1"/>
    </source>
</evidence>
<comment type="caution">
    <text evidence="2">The sequence shown here is derived from an EMBL/GenBank/DDBJ whole genome shotgun (WGS) entry which is preliminary data.</text>
</comment>
<feature type="transmembrane region" description="Helical" evidence="1">
    <location>
        <begin position="21"/>
        <end position="42"/>
    </location>
</feature>
<dbReference type="Proteomes" id="UP000664832">
    <property type="component" value="Unassembled WGS sequence"/>
</dbReference>
<keyword evidence="1" id="KW-1133">Transmembrane helix</keyword>
<gene>
    <name evidence="2" type="ORF">JZO71_07770</name>
</gene>
<reference evidence="2 3" key="1">
    <citation type="submission" date="2021-03" db="EMBL/GenBank/DDBJ databases">
        <title>Enterococcal diversity collection.</title>
        <authorList>
            <person name="Gilmore M.S."/>
            <person name="Schwartzman J."/>
            <person name="Van Tyne D."/>
            <person name="Martin M."/>
            <person name="Earl A.M."/>
            <person name="Manson A.L."/>
            <person name="Straub T."/>
            <person name="Salamzade R."/>
            <person name="Saavedra J."/>
            <person name="Lebreton F."/>
            <person name="Prichula J."/>
            <person name="Schaufler K."/>
            <person name="Gaca A."/>
            <person name="Sgardioli B."/>
            <person name="Wagenaar J."/>
            <person name="Strong T."/>
        </authorList>
    </citation>
    <scope>NUCLEOTIDE SEQUENCE [LARGE SCALE GENOMIC DNA]</scope>
    <source>
        <strain evidence="2 3">MSG2901</strain>
    </source>
</reference>
<name>A0ABS3I0G3_9ENTE</name>
<evidence type="ECO:0000256" key="1">
    <source>
        <dbReference type="SAM" id="Phobius"/>
    </source>
</evidence>
<sequence length="199" mass="23019">MQKTTFIKGYLTTKTLIKLAIPLLFLGFISKLLATLFELSLLKFPAFLSTYTNLAYNISLVGLFALTVLMFATYLYLILDKSKNDRVRNFKASMGETRELHRFLKHNETDLVAPVTLAQTKTSNKVTREFNHFAKRSVIDIQNDIVLVYIEIPRSQQAQKMLHDMDAQLKEQLSNRIPDYYFSNGNRQQNALFIEGKKR</sequence>